<sequence>MPSCKELRQELVNCMLKSDCVLIKRHTVKECLQPEHVNDVPKECQSIRRSFFECRRARYADAFSRQQNINTFKRKFTQ</sequence>
<dbReference type="OrthoDB" id="282149at2759"/>
<dbReference type="Pfam" id="PF10203">
    <property type="entry name" value="Pet191_N"/>
    <property type="match status" value="1"/>
</dbReference>
<dbReference type="PANTHER" id="PTHR28627:SF1">
    <property type="entry name" value="CYTOCHROME C OXIDASE ASSEMBLY FACTOR 5"/>
    <property type="match status" value="1"/>
</dbReference>
<dbReference type="AlphaFoldDB" id="A0A8H3KXC3"/>
<reference evidence="3" key="1">
    <citation type="submission" date="2019-10" db="EMBL/GenBank/DDBJ databases">
        <title>Conservation and host-specific expression of non-tandemly repeated heterogenous ribosome RNA gene in arbuscular mycorrhizal fungi.</title>
        <authorList>
            <person name="Maeda T."/>
            <person name="Kobayashi Y."/>
            <person name="Nakagawa T."/>
            <person name="Ezawa T."/>
            <person name="Yamaguchi K."/>
            <person name="Bino T."/>
            <person name="Nishimoto Y."/>
            <person name="Shigenobu S."/>
            <person name="Kawaguchi M."/>
        </authorList>
    </citation>
    <scope>NUCLEOTIDE SEQUENCE</scope>
    <source>
        <strain evidence="3">HR1</strain>
    </source>
</reference>
<dbReference type="InterPro" id="IPR018793">
    <property type="entry name" value="Cyt_c_oxidase_assmbl_Pet191"/>
</dbReference>
<comment type="similarity">
    <text evidence="1">Belongs to the PET191 family.</text>
</comment>
<evidence type="ECO:0000313" key="4">
    <source>
        <dbReference type="Proteomes" id="UP000615446"/>
    </source>
</evidence>
<dbReference type="EMBL" id="BLAL01000016">
    <property type="protein sequence ID" value="GES75464.1"/>
    <property type="molecule type" value="Genomic_DNA"/>
</dbReference>
<dbReference type="GO" id="GO:0033617">
    <property type="term" value="P:mitochondrial respiratory chain complex IV assembly"/>
    <property type="evidence" value="ECO:0007669"/>
    <property type="project" value="TreeGrafter"/>
</dbReference>
<evidence type="ECO:0000256" key="2">
    <source>
        <dbReference type="ARBA" id="ARBA00023157"/>
    </source>
</evidence>
<dbReference type="PANTHER" id="PTHR28627">
    <property type="entry name" value="CYTOCHROME C OXIDASE ASSEMBLY FACTOR 5"/>
    <property type="match status" value="1"/>
</dbReference>
<dbReference type="Proteomes" id="UP000615446">
    <property type="component" value="Unassembled WGS sequence"/>
</dbReference>
<keyword evidence="2" id="KW-1015">Disulfide bond</keyword>
<dbReference type="GO" id="GO:0005739">
    <property type="term" value="C:mitochondrion"/>
    <property type="evidence" value="ECO:0007669"/>
    <property type="project" value="TreeGrafter"/>
</dbReference>
<gene>
    <name evidence="3" type="ORF">RCL2_000290000</name>
</gene>
<comment type="caution">
    <text evidence="3">The sequence shown here is derived from an EMBL/GenBank/DDBJ whole genome shotgun (WGS) entry which is preliminary data.</text>
</comment>
<proteinExistence type="inferred from homology"/>
<protein>
    <submittedName>
        <fullName evidence="3">Putative cytochrome c oxidase assembly protein</fullName>
    </submittedName>
</protein>
<evidence type="ECO:0000313" key="3">
    <source>
        <dbReference type="EMBL" id="GES75464.1"/>
    </source>
</evidence>
<name>A0A8H3KXC3_9GLOM</name>
<evidence type="ECO:0000256" key="1">
    <source>
        <dbReference type="ARBA" id="ARBA00007785"/>
    </source>
</evidence>
<organism evidence="3 4">
    <name type="scientific">Rhizophagus clarus</name>
    <dbReference type="NCBI Taxonomy" id="94130"/>
    <lineage>
        <taxon>Eukaryota</taxon>
        <taxon>Fungi</taxon>
        <taxon>Fungi incertae sedis</taxon>
        <taxon>Mucoromycota</taxon>
        <taxon>Glomeromycotina</taxon>
        <taxon>Glomeromycetes</taxon>
        <taxon>Glomerales</taxon>
        <taxon>Glomeraceae</taxon>
        <taxon>Rhizophagus</taxon>
    </lineage>
</organism>
<accession>A0A8H3KXC3</accession>